<keyword evidence="1" id="KW-1133">Transmembrane helix</keyword>
<feature type="transmembrane region" description="Helical" evidence="1">
    <location>
        <begin position="53"/>
        <end position="74"/>
    </location>
</feature>
<evidence type="ECO:0000313" key="3">
    <source>
        <dbReference type="Proteomes" id="UP001163293"/>
    </source>
</evidence>
<feature type="transmembrane region" description="Helical" evidence="1">
    <location>
        <begin position="159"/>
        <end position="186"/>
    </location>
</feature>
<feature type="transmembrane region" description="Helical" evidence="1">
    <location>
        <begin position="130"/>
        <end position="152"/>
    </location>
</feature>
<organism evidence="2 3">
    <name type="scientific">Paenarthrobacter ureafaciens</name>
    <dbReference type="NCBI Taxonomy" id="37931"/>
    <lineage>
        <taxon>Bacteria</taxon>
        <taxon>Bacillati</taxon>
        <taxon>Actinomycetota</taxon>
        <taxon>Actinomycetes</taxon>
        <taxon>Micrococcales</taxon>
        <taxon>Micrococcaceae</taxon>
        <taxon>Paenarthrobacter</taxon>
    </lineage>
</organism>
<keyword evidence="1" id="KW-0812">Transmembrane</keyword>
<accession>A0AAX3EGB5</accession>
<dbReference type="EMBL" id="CP101185">
    <property type="protein sequence ID" value="UYV97008.1"/>
    <property type="molecule type" value="Genomic_DNA"/>
</dbReference>
<name>A0AAX3EGB5_PAEUR</name>
<evidence type="ECO:0000256" key="1">
    <source>
        <dbReference type="SAM" id="Phobius"/>
    </source>
</evidence>
<keyword evidence="3" id="KW-1185">Reference proteome</keyword>
<dbReference type="Proteomes" id="UP001163293">
    <property type="component" value="Chromosome"/>
</dbReference>
<sequence>MFPLGSVLSAELSRPWLWRGAGIAALIAVGLIAIPIVSSLAHEVRVGQLGAALLGPALSVMLTVGAVLGSFAFTADFRHGSLHRRVLLFSRAPIFASRAASTFLASMLAGGTVGTVLVLIMLLLGGHPTSFFAAGAFAGVAAVGSMWGFAVGSLVRDHLVAFFVVPLTLALPEFLAGAGITTGFFFPVLTSEWSTSVAEGRINSMPLLGSLCWLVLLLGSAGAVFSHRDLR</sequence>
<feature type="transmembrane region" description="Helical" evidence="1">
    <location>
        <begin position="95"/>
        <end position="124"/>
    </location>
</feature>
<gene>
    <name evidence="2" type="ORF">NL394_18500</name>
</gene>
<protein>
    <recommendedName>
        <fullName evidence="4">ABC transporter permease</fullName>
    </recommendedName>
</protein>
<dbReference type="AlphaFoldDB" id="A0AAX3EGB5"/>
<evidence type="ECO:0000313" key="2">
    <source>
        <dbReference type="EMBL" id="UYV97008.1"/>
    </source>
</evidence>
<reference evidence="2" key="1">
    <citation type="submission" date="2022-07" db="EMBL/GenBank/DDBJ databases">
        <authorList>
            <person name="Wu T."/>
        </authorList>
    </citation>
    <scope>NUCLEOTIDE SEQUENCE</scope>
    <source>
        <strain evidence="2">SD-1</strain>
    </source>
</reference>
<dbReference type="RefSeq" id="WP_069696139.1">
    <property type="nucleotide sequence ID" value="NZ_BSQK01000016.1"/>
</dbReference>
<proteinExistence type="predicted"/>
<keyword evidence="1" id="KW-0472">Membrane</keyword>
<feature type="transmembrane region" description="Helical" evidence="1">
    <location>
        <begin position="206"/>
        <end position="225"/>
    </location>
</feature>
<feature type="transmembrane region" description="Helical" evidence="1">
    <location>
        <begin position="21"/>
        <end position="41"/>
    </location>
</feature>
<evidence type="ECO:0008006" key="4">
    <source>
        <dbReference type="Google" id="ProtNLM"/>
    </source>
</evidence>